<dbReference type="EMBL" id="CAWVOK010000014">
    <property type="protein sequence ID" value="CAK8162766.1"/>
    <property type="molecule type" value="Genomic_DNA"/>
</dbReference>
<accession>A0ABP0ETT5</accession>
<evidence type="ECO:0000313" key="2">
    <source>
        <dbReference type="EMBL" id="CAK8162766.1"/>
    </source>
</evidence>
<gene>
    <name evidence="2" type="ORF">CAXC1_220052</name>
</gene>
<evidence type="ECO:0000256" key="1">
    <source>
        <dbReference type="RuleBase" id="RU003860"/>
    </source>
</evidence>
<dbReference type="InterPro" id="IPR002634">
    <property type="entry name" value="BolA"/>
</dbReference>
<proteinExistence type="inferred from homology"/>
<sequence>MFVVSNVTKITEALHKNLTDPELSVDDYMGDDQHLSITVRSSDFLGHSSLMCHRMVQQIIKKELGNDFIGGVVHALKIEVEAKE</sequence>
<comment type="caution">
    <text evidence="2">The sequence shown here is derived from an EMBL/GenBank/DDBJ whole genome shotgun (WGS) entry which is preliminary data.</text>
</comment>
<organism evidence="2 3">
    <name type="scientific">Candidatus Xenohaliotis californiensis</name>
    <dbReference type="NCBI Taxonomy" id="84677"/>
    <lineage>
        <taxon>Bacteria</taxon>
        <taxon>Pseudomonadati</taxon>
        <taxon>Pseudomonadota</taxon>
        <taxon>Alphaproteobacteria</taxon>
        <taxon>Rickettsiales</taxon>
        <taxon>Anaplasmataceae</taxon>
        <taxon>Candidatus Xenohaliotis</taxon>
    </lineage>
</organism>
<dbReference type="Proteomes" id="UP001314181">
    <property type="component" value="Unassembled WGS sequence"/>
</dbReference>
<dbReference type="Gene3D" id="3.30.300.90">
    <property type="entry name" value="BolA-like"/>
    <property type="match status" value="1"/>
</dbReference>
<evidence type="ECO:0000313" key="3">
    <source>
        <dbReference type="Proteomes" id="UP001314181"/>
    </source>
</evidence>
<reference evidence="2 3" key="1">
    <citation type="submission" date="2024-01" db="EMBL/GenBank/DDBJ databases">
        <authorList>
            <person name="Kunselman E."/>
        </authorList>
    </citation>
    <scope>NUCLEOTIDE SEQUENCE [LARGE SCALE GENOMIC DNA]</scope>
    <source>
        <strain evidence="2">2 abalone samples</strain>
    </source>
</reference>
<keyword evidence="3" id="KW-1185">Reference proteome</keyword>
<dbReference type="PIRSF" id="PIRSF003113">
    <property type="entry name" value="BolA"/>
    <property type="match status" value="1"/>
</dbReference>
<comment type="similarity">
    <text evidence="1">Belongs to the BolA/IbaG family.</text>
</comment>
<dbReference type="SUPFAM" id="SSF82657">
    <property type="entry name" value="BolA-like"/>
    <property type="match status" value="1"/>
</dbReference>
<dbReference type="Pfam" id="PF01722">
    <property type="entry name" value="BolA"/>
    <property type="match status" value="1"/>
</dbReference>
<protein>
    <submittedName>
        <fullName evidence="2">BolA family transcriptional regulator</fullName>
    </submittedName>
</protein>
<dbReference type="InterPro" id="IPR036065">
    <property type="entry name" value="BolA-like_sf"/>
</dbReference>
<name>A0ABP0ETT5_9RICK</name>